<dbReference type="EMBL" id="JACJII010000001">
    <property type="protein sequence ID" value="MBA9003726.1"/>
    <property type="molecule type" value="Genomic_DNA"/>
</dbReference>
<evidence type="ECO:0000313" key="2">
    <source>
        <dbReference type="Proteomes" id="UP000539313"/>
    </source>
</evidence>
<keyword evidence="2" id="KW-1185">Reference proteome</keyword>
<accession>A0A7W3MXN1</accession>
<dbReference type="Proteomes" id="UP000539313">
    <property type="component" value="Unassembled WGS sequence"/>
</dbReference>
<dbReference type="AlphaFoldDB" id="A0A7W3MXN1"/>
<gene>
    <name evidence="1" type="ORF">HNR21_002608</name>
</gene>
<sequence>MTGLPAYPADWATLFTTLDRRVREAYTAATRRPFVPPLHARKVNDGPPANATITLTDDPDLTVPVQAGTVYELRCLLIYAADPAADLKVGWTAPADATLTWWRTGLNAAGAVDTPALTLADTVALAGVTSASTRQAAQLGGILTVGTTGGHLALRTAQQTSHASDATVYAPSLLILERL</sequence>
<evidence type="ECO:0000313" key="1">
    <source>
        <dbReference type="EMBL" id="MBA9003726.1"/>
    </source>
</evidence>
<reference evidence="1 2" key="1">
    <citation type="submission" date="2020-08" db="EMBL/GenBank/DDBJ databases">
        <title>Sequencing the genomes of 1000 actinobacteria strains.</title>
        <authorList>
            <person name="Klenk H.-P."/>
        </authorList>
    </citation>
    <scope>NUCLEOTIDE SEQUENCE [LARGE SCALE GENOMIC DNA]</scope>
    <source>
        <strain evidence="1 2">DSM 45823</strain>
    </source>
</reference>
<organism evidence="1 2">
    <name type="scientific">Thermomonospora cellulosilytica</name>
    <dbReference type="NCBI Taxonomy" id="1411118"/>
    <lineage>
        <taxon>Bacteria</taxon>
        <taxon>Bacillati</taxon>
        <taxon>Actinomycetota</taxon>
        <taxon>Actinomycetes</taxon>
        <taxon>Streptosporangiales</taxon>
        <taxon>Thermomonosporaceae</taxon>
        <taxon>Thermomonospora</taxon>
    </lineage>
</organism>
<proteinExistence type="predicted"/>
<comment type="caution">
    <text evidence="1">The sequence shown here is derived from an EMBL/GenBank/DDBJ whole genome shotgun (WGS) entry which is preliminary data.</text>
</comment>
<dbReference type="RefSeq" id="WP_182705404.1">
    <property type="nucleotide sequence ID" value="NZ_JACJII010000001.1"/>
</dbReference>
<name>A0A7W3MXN1_9ACTN</name>
<protein>
    <submittedName>
        <fullName evidence="1">Uncharacterized protein</fullName>
    </submittedName>
</protein>